<feature type="compositionally biased region" description="Acidic residues" evidence="1">
    <location>
        <begin position="389"/>
        <end position="399"/>
    </location>
</feature>
<name>A0A0C9W7P3_9AGAM</name>
<evidence type="ECO:0000313" key="4">
    <source>
        <dbReference type="Proteomes" id="UP000053820"/>
    </source>
</evidence>
<evidence type="ECO:0000259" key="2">
    <source>
        <dbReference type="PROSITE" id="PS50172"/>
    </source>
</evidence>
<feature type="compositionally biased region" description="Polar residues" evidence="1">
    <location>
        <begin position="614"/>
        <end position="627"/>
    </location>
</feature>
<dbReference type="EMBL" id="KN839905">
    <property type="protein sequence ID" value="KIJ58911.1"/>
    <property type="molecule type" value="Genomic_DNA"/>
</dbReference>
<feature type="compositionally biased region" description="Basic residues" evidence="1">
    <location>
        <begin position="976"/>
        <end position="992"/>
    </location>
</feature>
<feature type="compositionally biased region" description="Acidic residues" evidence="1">
    <location>
        <begin position="471"/>
        <end position="486"/>
    </location>
</feature>
<dbReference type="GO" id="GO:1990683">
    <property type="term" value="P:DNA double-strand break attachment to nuclear envelope"/>
    <property type="evidence" value="ECO:0007669"/>
    <property type="project" value="TreeGrafter"/>
</dbReference>
<dbReference type="CDD" id="cd18432">
    <property type="entry name" value="BRCT_PAXIP1_rpt6_like"/>
    <property type="match status" value="1"/>
</dbReference>
<dbReference type="PANTHER" id="PTHR47667:SF1">
    <property type="entry name" value="REGULATOR OF TY1 TRANSPOSITION PROTEIN 107"/>
    <property type="match status" value="1"/>
</dbReference>
<feature type="region of interest" description="Disordered" evidence="1">
    <location>
        <begin position="322"/>
        <end position="1037"/>
    </location>
</feature>
<feature type="compositionally biased region" description="Pro residues" evidence="1">
    <location>
        <begin position="562"/>
        <end position="579"/>
    </location>
</feature>
<feature type="compositionally biased region" description="Basic residues" evidence="1">
    <location>
        <begin position="546"/>
        <end position="556"/>
    </location>
</feature>
<feature type="compositionally biased region" description="Basic and acidic residues" evidence="1">
    <location>
        <begin position="885"/>
        <end position="903"/>
    </location>
</feature>
<dbReference type="GO" id="GO:0006302">
    <property type="term" value="P:double-strand break repair"/>
    <property type="evidence" value="ECO:0007669"/>
    <property type="project" value="TreeGrafter"/>
</dbReference>
<feature type="compositionally biased region" description="Basic and acidic residues" evidence="1">
    <location>
        <begin position="935"/>
        <end position="945"/>
    </location>
</feature>
<keyword evidence="4" id="KW-1185">Reference proteome</keyword>
<dbReference type="AlphaFoldDB" id="A0A0C9W7P3"/>
<feature type="compositionally biased region" description="Basic residues" evidence="1">
    <location>
        <begin position="518"/>
        <end position="528"/>
    </location>
</feature>
<gene>
    <name evidence="3" type="ORF">HYDPIDRAFT_119043</name>
</gene>
<dbReference type="SMART" id="SM00292">
    <property type="entry name" value="BRCT"/>
    <property type="match status" value="3"/>
</dbReference>
<dbReference type="InterPro" id="IPR001357">
    <property type="entry name" value="BRCT_dom"/>
</dbReference>
<dbReference type="Proteomes" id="UP000053820">
    <property type="component" value="Unassembled WGS sequence"/>
</dbReference>
<dbReference type="Pfam" id="PF16589">
    <property type="entry name" value="BRCT_2"/>
    <property type="match status" value="1"/>
</dbReference>
<sequence>MAVFEGVHYTLSTSLPPARRQELASILDLNGATDASPHTHLIALGASHSHNDKLEGDLGKTSLKIVSDRWVDRSVVMGKIQPEQYYSPDPAMIFSGVVACATDLPASDLEVLSAGITALGGQWRVGLTRDAVRASLLVGTLTWLFSVESSGTLHSPLDSLLWYPVPRGGIAGLVGCEISLTNYTGAARDYLKRLIALMGAKFTPSMSVGNKVLVAGFQPSPKTTRALAWSIPIVNHTWVEDCFVEWRALTVGLERYVVFPPGIDFGRMLMTGHNGAPASTSNTAPTLSGGAVPGGRGVGVIDIDAEETRDKAYERELEAVENGVTGLSDGDAVADKGKGKAVVESGKPQEDEEPTSAKKVTPRPRSRSAKHTPSSRSHAGLASGAFVDEVIEIPDDDEGLDGRPAKASGRSKSGSAKPSPPVKPNFTAKPKSLATAKPKGTSKPSSSRTAPPRTSASARDVREVEAITLDVGEESEFMPAMEDDFVMSDAAGMDAMEVERELEDSQPVTTVESSKPKSNAKGKGKLRKSAPSDDGMSAEEDDVRHAKGKSNPRAKKRESPPREPSPPPQPTTFPSPYRPNPKLVRRSLASSTARRSEAESEPDLEKDDEGEKQPAQTDKQAPSTSKIKTSKNARPKPKPSPLESDSDSDLPAPPPRRMTGPTPTPVKSGMKPKPTSKRPTDEDESDSQDEIYARPTKGKKPGRGKEKKKSKEEVGKDVSTSKFKAAAKAKNASEEKVAPRSPTRSPSPTPPPATKSIRTPKRTVSVLVPPVPKDYFSPNGSKGGDSPSHSGKEKSAALARTTSVHATAAEATASGGKRAKPSPAKVSTSTSSIKLKPSTSKSRLGRHVDESDLEENTSMVIDSPLTTSSARGGPRRSAANKASAKLREEIMPDVMNFEKERKNEKRRRSMGGDSIMSVRDDEDEDVEREGKRRKLEKERSKETAKGKGKKAQSEEEENKEAEVEDVIWISKEKPKPSKGTKGKGKAKAKAKAKTTPEGSEEEENERPTKGKTGGSQEKKVGSQNKIEGSSRVGGSDTNAVRLMTTGVTLTDDVIKRLTKFGVKMTTKPTDCTHLVAKGIVRTEKFLCAMSVSPYVLTEEWANAVAKSGKLLPEDNYMLSDPAAEKKWNFKFSDAITRSKGPDGGTNLFKHMTFYVTPKVSVDIKLLKNVVSAGGGQVQTTNPTVRIMKGKEGRYVVSCPEDASIWRPLAQDGYKIYSTELILQAVLKQDVDWENKECIVAG</sequence>
<feature type="compositionally biased region" description="Polar residues" evidence="1">
    <location>
        <begin position="856"/>
        <end position="870"/>
    </location>
</feature>
<feature type="domain" description="BRCT" evidence="2">
    <location>
        <begin position="1"/>
        <end position="88"/>
    </location>
</feature>
<feature type="compositionally biased region" description="Polar residues" evidence="1">
    <location>
        <begin position="825"/>
        <end position="842"/>
    </location>
</feature>
<dbReference type="InterPro" id="IPR036420">
    <property type="entry name" value="BRCT_dom_sf"/>
</dbReference>
<evidence type="ECO:0000256" key="1">
    <source>
        <dbReference type="SAM" id="MobiDB-lite"/>
    </source>
</evidence>
<dbReference type="InterPro" id="IPR053036">
    <property type="entry name" value="CellCycle_DNARepair_Reg"/>
</dbReference>
<dbReference type="CDD" id="cd17743">
    <property type="entry name" value="BRCT_BRC1_like_rpt5"/>
    <property type="match status" value="1"/>
</dbReference>
<protein>
    <recommendedName>
        <fullName evidence="2">BRCT domain-containing protein</fullName>
    </recommendedName>
</protein>
<feature type="domain" description="BRCT" evidence="2">
    <location>
        <begin position="1051"/>
        <end position="1118"/>
    </location>
</feature>
<feature type="compositionally biased region" description="Basic residues" evidence="1">
    <location>
        <begin position="696"/>
        <end position="708"/>
    </location>
</feature>
<feature type="compositionally biased region" description="Low complexity" evidence="1">
    <location>
        <begin position="721"/>
        <end position="730"/>
    </location>
</feature>
<feature type="domain" description="BRCT" evidence="2">
    <location>
        <begin position="173"/>
        <end position="249"/>
    </location>
</feature>
<dbReference type="GO" id="GO:0035361">
    <property type="term" value="C:Cul8-RING ubiquitin ligase complex"/>
    <property type="evidence" value="ECO:0007669"/>
    <property type="project" value="TreeGrafter"/>
</dbReference>
<feature type="compositionally biased region" description="Acidic residues" evidence="1">
    <location>
        <begin position="954"/>
        <end position="965"/>
    </location>
</feature>
<dbReference type="Pfam" id="PF00533">
    <property type="entry name" value="BRCT"/>
    <property type="match status" value="1"/>
</dbReference>
<organism evidence="3 4">
    <name type="scientific">Hydnomerulius pinastri MD-312</name>
    <dbReference type="NCBI Taxonomy" id="994086"/>
    <lineage>
        <taxon>Eukaryota</taxon>
        <taxon>Fungi</taxon>
        <taxon>Dikarya</taxon>
        <taxon>Basidiomycota</taxon>
        <taxon>Agaricomycotina</taxon>
        <taxon>Agaricomycetes</taxon>
        <taxon>Agaricomycetidae</taxon>
        <taxon>Boletales</taxon>
        <taxon>Boletales incertae sedis</taxon>
        <taxon>Leucogyrophana</taxon>
    </lineage>
</organism>
<dbReference type="GO" id="GO:0005634">
    <property type="term" value="C:nucleus"/>
    <property type="evidence" value="ECO:0007669"/>
    <property type="project" value="TreeGrafter"/>
</dbReference>
<feature type="compositionally biased region" description="Polar residues" evidence="1">
    <location>
        <begin position="506"/>
        <end position="517"/>
    </location>
</feature>
<dbReference type="HOGENOM" id="CLU_002149_1_0_1"/>
<dbReference type="OrthoDB" id="342264at2759"/>
<feature type="compositionally biased region" description="Basic residues" evidence="1">
    <location>
        <begin position="628"/>
        <end position="637"/>
    </location>
</feature>
<dbReference type="SUPFAM" id="SSF52113">
    <property type="entry name" value="BRCT domain"/>
    <property type="match status" value="3"/>
</dbReference>
<reference evidence="3 4" key="1">
    <citation type="submission" date="2014-04" db="EMBL/GenBank/DDBJ databases">
        <title>Evolutionary Origins and Diversification of the Mycorrhizal Mutualists.</title>
        <authorList>
            <consortium name="DOE Joint Genome Institute"/>
            <consortium name="Mycorrhizal Genomics Consortium"/>
            <person name="Kohler A."/>
            <person name="Kuo A."/>
            <person name="Nagy L.G."/>
            <person name="Floudas D."/>
            <person name="Copeland A."/>
            <person name="Barry K.W."/>
            <person name="Cichocki N."/>
            <person name="Veneault-Fourrey C."/>
            <person name="LaButti K."/>
            <person name="Lindquist E.A."/>
            <person name="Lipzen A."/>
            <person name="Lundell T."/>
            <person name="Morin E."/>
            <person name="Murat C."/>
            <person name="Riley R."/>
            <person name="Ohm R."/>
            <person name="Sun H."/>
            <person name="Tunlid A."/>
            <person name="Henrissat B."/>
            <person name="Grigoriev I.V."/>
            <person name="Hibbett D.S."/>
            <person name="Martin F."/>
        </authorList>
    </citation>
    <scope>NUCLEOTIDE SEQUENCE [LARGE SCALE GENOMIC DNA]</scope>
    <source>
        <strain evidence="3 4">MD-312</strain>
    </source>
</reference>
<dbReference type="PANTHER" id="PTHR47667">
    <property type="entry name" value="REGULATOR OF TY1 TRANSPOSITION PROTEIN 107"/>
    <property type="match status" value="1"/>
</dbReference>
<feature type="compositionally biased region" description="Basic residues" evidence="1">
    <location>
        <begin position="360"/>
        <end position="370"/>
    </location>
</feature>
<proteinExistence type="predicted"/>
<feature type="compositionally biased region" description="Acidic residues" evidence="1">
    <location>
        <begin position="599"/>
        <end position="610"/>
    </location>
</feature>
<dbReference type="Pfam" id="PF16770">
    <property type="entry name" value="RTT107_BRCT_5"/>
    <property type="match status" value="1"/>
</dbReference>
<dbReference type="Gene3D" id="3.40.50.10190">
    <property type="entry name" value="BRCT domain"/>
    <property type="match status" value="4"/>
</dbReference>
<feature type="compositionally biased region" description="Low complexity" evidence="1">
    <location>
        <begin position="441"/>
        <end position="458"/>
    </location>
</feature>
<feature type="compositionally biased region" description="Low complexity" evidence="1">
    <location>
        <begin position="405"/>
        <end position="417"/>
    </location>
</feature>
<evidence type="ECO:0000313" key="3">
    <source>
        <dbReference type="EMBL" id="KIJ58911.1"/>
    </source>
</evidence>
<dbReference type="PROSITE" id="PS50172">
    <property type="entry name" value="BRCT"/>
    <property type="match status" value="3"/>
</dbReference>
<accession>A0A0C9W7P3</accession>